<dbReference type="EMBL" id="JAAVVJ010000015">
    <property type="protein sequence ID" value="KAF7205208.1"/>
    <property type="molecule type" value="Genomic_DNA"/>
</dbReference>
<gene>
    <name evidence="13 14" type="primary">uimc1</name>
    <name evidence="13" type="ORF">G4P62_009372</name>
</gene>
<feature type="compositionally biased region" description="Polar residues" evidence="11">
    <location>
        <begin position="517"/>
        <end position="540"/>
    </location>
</feature>
<evidence type="ECO:0000313" key="15">
    <source>
        <dbReference type="Proteomes" id="UP000694548"/>
    </source>
</evidence>
<feature type="region of interest" description="Disordered" evidence="11">
    <location>
        <begin position="103"/>
        <end position="123"/>
    </location>
</feature>
<feature type="region of interest" description="Disordered" evidence="11">
    <location>
        <begin position="892"/>
        <end position="935"/>
    </location>
</feature>
<evidence type="ECO:0000256" key="5">
    <source>
        <dbReference type="ARBA" id="ARBA00022763"/>
    </source>
</evidence>
<feature type="compositionally biased region" description="Basic and acidic residues" evidence="11">
    <location>
        <begin position="748"/>
        <end position="766"/>
    </location>
</feature>
<feature type="compositionally biased region" description="Polar residues" evidence="11">
    <location>
        <begin position="103"/>
        <end position="114"/>
    </location>
</feature>
<dbReference type="GO" id="GO:0070530">
    <property type="term" value="F:K63-linked polyubiquitin modification-dependent protein binding"/>
    <property type="evidence" value="ECO:0007669"/>
    <property type="project" value="InterPro"/>
</dbReference>
<evidence type="ECO:0000256" key="10">
    <source>
        <dbReference type="ARBA" id="ARBA00031558"/>
    </source>
</evidence>
<evidence type="ECO:0000256" key="7">
    <source>
        <dbReference type="ARBA" id="ARBA00023204"/>
    </source>
</evidence>
<name>A0A8C6NQG0_NOTFU</name>
<feature type="compositionally biased region" description="Acidic residues" evidence="11">
    <location>
        <begin position="915"/>
        <end position="932"/>
    </location>
</feature>
<feature type="compositionally biased region" description="Acidic residues" evidence="11">
    <location>
        <begin position="452"/>
        <end position="461"/>
    </location>
</feature>
<comment type="subcellular location">
    <subcellularLocation>
        <location evidence="1">Nucleus</location>
    </subcellularLocation>
</comment>
<reference evidence="14" key="1">
    <citation type="submission" date="2014-08" db="EMBL/GenBank/DDBJ databases">
        <authorList>
            <person name="Senf B."/>
            <person name="Petzold A."/>
            <person name="Downie B.R."/>
            <person name="Koch P."/>
            <person name="Platzer M."/>
        </authorList>
    </citation>
    <scope>NUCLEOTIDE SEQUENCE [LARGE SCALE GENOMIC DNA]</scope>
    <source>
        <strain evidence="14">GRZ</strain>
    </source>
</reference>
<sequence length="972" mass="107780">MALRKQLSRNIFSDDQQTEENTQEDESADDGDSGKEFTSLLLAKSPARERRRNERANKPKEEMTEEEMMDLALRLSEKEASDVAFQQEQEKEAVMKAIQESMVGQTQPCLNSPSKTDRSHRLSCRRRLSYREGLSAVDPGAPVDGCTAENDLKSETKGPGDENVSKKRKRSAGSPELEVPPSFQSQDSPCSLESLPAPLHSPQSSDSTQIDDAHLQKSPVFALTGRNVALHIDRLKQELVDTCRSSGFVLCSQDSLTISEKSAQPRSPTFPRSNPTSFPKSPFFSKMVQGEDGETEPSPEFSSKGASPSACGLPNWETAVFGFSSQDSLTPSVTSFCPKSPVFPRSPNPPNAPLLLEGLSASRSNGRRRRRWNDEPPMSPVFGKTPSVTNVQEKSLNPSAAGCNREEELHHWQMKDPKPDGSPRPSRSEELNLKAQMSAESEPPSQMALVWSDEDEQDEADQTFLVSPVFPEERAAPQAEHRTASQNHKAAGSPGEPGPDSSQETGKRDLELHKRTLPSTSTSRLQISITEEELSPTSRQEAAGNTPPPEESLNQPTIHYYWGVPFCPQGLDPDRYTQVIVAQMEVYEKSLKQTQRVLLRKAEWGEGIQPQSEKSPSPDAPTPSPQPQVPPRRGLRRRGRKRNDAVEEEENEEKNDGDEEQMETDDCDVCPETQLSDDGTQDLIVVTDGAEETHAELQEGEAIPQEGSPIRDDLGEDEEDGGEEMGVATCTKTKENISGCSSWTLRDEKEVKGDRRDMEETKDRGIQRSASPELESAVVPRSPTASVDCPICQASFPASEIEMHAAYCDGEVAVVGERRVGGGRFQEVATLRRRKRRAGKTAEETIRNLEKCYICQKVVPLSDYSQHTELCCLRPTSRTPAKGNLLSALKQTEKRDSVAGPSGSKLQPQAVIDLREDDDDDDEEEEEEEEEAAEFRIRDSPIRFYTSISEATGCLIDFKKQQRSKKPSQKRR</sequence>
<dbReference type="OrthoDB" id="7536094at2759"/>
<dbReference type="InterPro" id="IPR038868">
    <property type="entry name" value="RAP80"/>
</dbReference>
<feature type="compositionally biased region" description="Pro residues" evidence="11">
    <location>
        <begin position="618"/>
        <end position="630"/>
    </location>
</feature>
<evidence type="ECO:0000259" key="12">
    <source>
        <dbReference type="Pfam" id="PF18282"/>
    </source>
</evidence>
<keyword evidence="6" id="KW-0156">Chromatin regulator</keyword>
<organism evidence="14 15">
    <name type="scientific">Nothobranchius furzeri</name>
    <name type="common">Turquoise killifish</name>
    <dbReference type="NCBI Taxonomy" id="105023"/>
    <lineage>
        <taxon>Eukaryota</taxon>
        <taxon>Metazoa</taxon>
        <taxon>Chordata</taxon>
        <taxon>Craniata</taxon>
        <taxon>Vertebrata</taxon>
        <taxon>Euteleostomi</taxon>
        <taxon>Actinopterygii</taxon>
        <taxon>Neopterygii</taxon>
        <taxon>Teleostei</taxon>
        <taxon>Neoteleostei</taxon>
        <taxon>Acanthomorphata</taxon>
        <taxon>Ovalentaria</taxon>
        <taxon>Atherinomorphae</taxon>
        <taxon>Cyprinodontiformes</taxon>
        <taxon>Nothobranchiidae</taxon>
        <taxon>Nothobranchius</taxon>
    </lineage>
</organism>
<reference evidence="13" key="2">
    <citation type="submission" date="2020-03" db="EMBL/GenBank/DDBJ databases">
        <title>Intra-Species Differences in Population Size shape Life History and Genome Evolution.</title>
        <authorList>
            <person name="Willemsen D."/>
            <person name="Cui R."/>
            <person name="Valenzano D.R."/>
        </authorList>
    </citation>
    <scope>NUCLEOTIDE SEQUENCE</scope>
    <source>
        <strain evidence="13">GRZ</strain>
        <tissue evidence="13">Whole</tissue>
    </source>
</reference>
<dbReference type="Proteomes" id="UP000822369">
    <property type="component" value="Chromosome 15"/>
</dbReference>
<evidence type="ECO:0000256" key="11">
    <source>
        <dbReference type="SAM" id="MobiDB-lite"/>
    </source>
</evidence>
<dbReference type="GO" id="GO:0006302">
    <property type="term" value="P:double-strand break repair"/>
    <property type="evidence" value="ECO:0007669"/>
    <property type="project" value="InterPro"/>
</dbReference>
<dbReference type="PANTHER" id="PTHR15932">
    <property type="entry name" value="UBIQUITIN INTERACTION MOTIF-CONTAINING PROTEIN 1"/>
    <property type="match status" value="1"/>
</dbReference>
<feature type="compositionally biased region" description="Acidic residues" evidence="11">
    <location>
        <begin position="16"/>
        <end position="31"/>
    </location>
</feature>
<feature type="compositionally biased region" description="Polar residues" evidence="11">
    <location>
        <begin position="201"/>
        <end position="210"/>
    </location>
</feature>
<evidence type="ECO:0000256" key="2">
    <source>
        <dbReference type="ARBA" id="ARBA00006465"/>
    </source>
</evidence>
<evidence type="ECO:0000256" key="3">
    <source>
        <dbReference type="ARBA" id="ARBA00021660"/>
    </source>
</evidence>
<feature type="compositionally biased region" description="Polar residues" evidence="11">
    <location>
        <begin position="182"/>
        <end position="191"/>
    </location>
</feature>
<feature type="domain" description="RAP80 N-terminal" evidence="12">
    <location>
        <begin position="62"/>
        <end position="102"/>
    </location>
</feature>
<feature type="region of interest" description="Disordered" evidence="11">
    <location>
        <begin position="1"/>
        <end position="70"/>
    </location>
</feature>
<protein>
    <recommendedName>
        <fullName evidence="3">BRCA1-A complex subunit RAP80</fullName>
    </recommendedName>
    <alternativeName>
        <fullName evidence="10">Receptor-associated protein 80</fullName>
    </alternativeName>
    <alternativeName>
        <fullName evidence="9">Ubiquitin interaction motif-containing protein 1</fullName>
    </alternativeName>
</protein>
<dbReference type="PROSITE" id="PS50330">
    <property type="entry name" value="UIM"/>
    <property type="match status" value="1"/>
</dbReference>
<dbReference type="CTD" id="51720"/>
<evidence type="ECO:0000256" key="8">
    <source>
        <dbReference type="ARBA" id="ARBA00023242"/>
    </source>
</evidence>
<feature type="compositionally biased region" description="Basic and acidic residues" evidence="11">
    <location>
        <begin position="150"/>
        <end position="165"/>
    </location>
</feature>
<dbReference type="PANTHER" id="PTHR15932:SF2">
    <property type="entry name" value="BRCA1-A COMPLEX SUBUNIT RAP80"/>
    <property type="match status" value="1"/>
</dbReference>
<dbReference type="InterPro" id="IPR003903">
    <property type="entry name" value="UIM_dom"/>
</dbReference>
<feature type="compositionally biased region" description="Acidic residues" evidence="11">
    <location>
        <begin position="714"/>
        <end position="723"/>
    </location>
</feature>
<keyword evidence="7" id="KW-0234">DNA repair</keyword>
<accession>A0A8C6NQG0</accession>
<feature type="compositionally biased region" description="Polar residues" evidence="11">
    <location>
        <begin position="260"/>
        <end position="279"/>
    </location>
</feature>
<evidence type="ECO:0000313" key="14">
    <source>
        <dbReference type="Ensembl" id="ENSNFUP00015017963.1"/>
    </source>
</evidence>
<dbReference type="RefSeq" id="XP_015813031.3">
    <property type="nucleotide sequence ID" value="XM_015957545.3"/>
</dbReference>
<feature type="compositionally biased region" description="Basic and acidic residues" evidence="11">
    <location>
        <begin position="46"/>
        <end position="62"/>
    </location>
</feature>
<dbReference type="GO" id="GO:0070531">
    <property type="term" value="C:BRCA1-A complex"/>
    <property type="evidence" value="ECO:0007669"/>
    <property type="project" value="InterPro"/>
</dbReference>
<feature type="region of interest" description="Disordered" evidence="11">
    <location>
        <begin position="135"/>
        <end position="213"/>
    </location>
</feature>
<dbReference type="Gene3D" id="6.10.250.1800">
    <property type="match status" value="1"/>
</dbReference>
<dbReference type="KEGG" id="nfu:107384331"/>
<dbReference type="OMA" id="PVTEIEM"/>
<dbReference type="GO" id="GO:0045739">
    <property type="term" value="P:positive regulation of DNA repair"/>
    <property type="evidence" value="ECO:0007669"/>
    <property type="project" value="TreeGrafter"/>
</dbReference>
<keyword evidence="8" id="KW-0539">Nucleus</keyword>
<feature type="compositionally biased region" description="Basic and acidic residues" evidence="11">
    <location>
        <begin position="404"/>
        <end position="432"/>
    </location>
</feature>
<feature type="compositionally biased region" description="Polar residues" evidence="11">
    <location>
        <begin position="386"/>
        <end position="398"/>
    </location>
</feature>
<evidence type="ECO:0000256" key="9">
    <source>
        <dbReference type="ARBA" id="ARBA00029973"/>
    </source>
</evidence>
<feature type="region of interest" description="Disordered" evidence="11">
    <location>
        <begin position="748"/>
        <end position="780"/>
    </location>
</feature>
<comment type="similarity">
    <text evidence="2">Belongs to the RAP80 family.</text>
</comment>
<evidence type="ECO:0000256" key="1">
    <source>
        <dbReference type="ARBA" id="ARBA00004123"/>
    </source>
</evidence>
<feature type="compositionally biased region" description="Basic and acidic residues" evidence="11">
    <location>
        <begin position="505"/>
        <end position="514"/>
    </location>
</feature>
<evidence type="ECO:0000256" key="6">
    <source>
        <dbReference type="ARBA" id="ARBA00022853"/>
    </source>
</evidence>
<evidence type="ECO:0000256" key="4">
    <source>
        <dbReference type="ARBA" id="ARBA00022737"/>
    </source>
</evidence>
<feature type="region of interest" description="Disordered" evidence="11">
    <location>
        <begin position="605"/>
        <end position="733"/>
    </location>
</feature>
<dbReference type="InterPro" id="IPR040714">
    <property type="entry name" value="RAP80_UIM"/>
</dbReference>
<dbReference type="GO" id="GO:0042393">
    <property type="term" value="F:histone binding"/>
    <property type="evidence" value="ECO:0007669"/>
    <property type="project" value="TreeGrafter"/>
</dbReference>
<dbReference type="Ensembl" id="ENSNFUT00015018784.1">
    <property type="protein sequence ID" value="ENSNFUP00015017963.1"/>
    <property type="gene ID" value="ENSNFUG00015008578.1"/>
</dbReference>
<feature type="region of interest" description="Disordered" evidence="11">
    <location>
        <begin position="260"/>
        <end position="309"/>
    </location>
</feature>
<keyword evidence="5" id="KW-0227">DNA damage</keyword>
<dbReference type="Proteomes" id="UP000694548">
    <property type="component" value="Chromosome sgr09"/>
</dbReference>
<feature type="compositionally biased region" description="Basic and acidic residues" evidence="11">
    <location>
        <begin position="471"/>
        <end position="483"/>
    </location>
</feature>
<reference evidence="14" key="3">
    <citation type="submission" date="2025-05" db="UniProtKB">
        <authorList>
            <consortium name="Ensembl"/>
        </authorList>
    </citation>
    <scope>IDENTIFICATION</scope>
</reference>
<dbReference type="CDD" id="cd20912">
    <property type="entry name" value="AIR_RAP80-like"/>
    <property type="match status" value="1"/>
</dbReference>
<dbReference type="Pfam" id="PF18282">
    <property type="entry name" value="RAP80_UIM"/>
    <property type="match status" value="1"/>
</dbReference>
<keyword evidence="4" id="KW-0677">Repeat</keyword>
<proteinExistence type="inferred from homology"/>
<dbReference type="AlphaFoldDB" id="A0A8C6NQG0"/>
<dbReference type="GO" id="GO:0006325">
    <property type="term" value="P:chromatin organization"/>
    <property type="evidence" value="ECO:0007669"/>
    <property type="project" value="UniProtKB-KW"/>
</dbReference>
<dbReference type="GeneID" id="107384331"/>
<keyword evidence="15" id="KW-1185">Reference proteome</keyword>
<feature type="region of interest" description="Disordered" evidence="11">
    <location>
        <begin position="344"/>
        <end position="556"/>
    </location>
</feature>
<feature type="compositionally biased region" description="Acidic residues" evidence="11">
    <location>
        <begin position="646"/>
        <end position="669"/>
    </location>
</feature>
<dbReference type="GeneTree" id="ENSGT00390000007635"/>
<evidence type="ECO:0000313" key="13">
    <source>
        <dbReference type="EMBL" id="KAF7205208.1"/>
    </source>
</evidence>